<evidence type="ECO:0000313" key="2">
    <source>
        <dbReference type="EMBL" id="KAF2641542.1"/>
    </source>
</evidence>
<keyword evidence="3" id="KW-1185">Reference proteome</keyword>
<dbReference type="Pfam" id="PF26113">
    <property type="entry name" value="GH16_XgeA"/>
    <property type="match status" value="1"/>
</dbReference>
<dbReference type="InterPro" id="IPR000757">
    <property type="entry name" value="Beta-glucanase-like"/>
</dbReference>
<reference evidence="2" key="1">
    <citation type="journal article" date="2020" name="Stud. Mycol.">
        <title>101 Dothideomycetes genomes: a test case for predicting lifestyles and emergence of pathogens.</title>
        <authorList>
            <person name="Haridas S."/>
            <person name="Albert R."/>
            <person name="Binder M."/>
            <person name="Bloem J."/>
            <person name="Labutti K."/>
            <person name="Salamov A."/>
            <person name="Andreopoulos B."/>
            <person name="Baker S."/>
            <person name="Barry K."/>
            <person name="Bills G."/>
            <person name="Bluhm B."/>
            <person name="Cannon C."/>
            <person name="Castanera R."/>
            <person name="Culley D."/>
            <person name="Daum C."/>
            <person name="Ezra D."/>
            <person name="Gonzalez J."/>
            <person name="Henrissat B."/>
            <person name="Kuo A."/>
            <person name="Liang C."/>
            <person name="Lipzen A."/>
            <person name="Lutzoni F."/>
            <person name="Magnuson J."/>
            <person name="Mondo S."/>
            <person name="Nolan M."/>
            <person name="Ohm R."/>
            <person name="Pangilinan J."/>
            <person name="Park H.-J."/>
            <person name="Ramirez L."/>
            <person name="Alfaro M."/>
            <person name="Sun H."/>
            <person name="Tritt A."/>
            <person name="Yoshinaga Y."/>
            <person name="Zwiers L.-H."/>
            <person name="Turgeon B."/>
            <person name="Goodwin S."/>
            <person name="Spatafora J."/>
            <person name="Crous P."/>
            <person name="Grigoriev I."/>
        </authorList>
    </citation>
    <scope>NUCLEOTIDE SEQUENCE</scope>
    <source>
        <strain evidence="2">CBS 473.64</strain>
    </source>
</reference>
<organism evidence="2 3">
    <name type="scientific">Massarina eburnea CBS 473.64</name>
    <dbReference type="NCBI Taxonomy" id="1395130"/>
    <lineage>
        <taxon>Eukaryota</taxon>
        <taxon>Fungi</taxon>
        <taxon>Dikarya</taxon>
        <taxon>Ascomycota</taxon>
        <taxon>Pezizomycotina</taxon>
        <taxon>Dothideomycetes</taxon>
        <taxon>Pleosporomycetidae</taxon>
        <taxon>Pleosporales</taxon>
        <taxon>Massarineae</taxon>
        <taxon>Massarinaceae</taxon>
        <taxon>Massarina</taxon>
    </lineage>
</organism>
<evidence type="ECO:0000313" key="3">
    <source>
        <dbReference type="Proteomes" id="UP000799753"/>
    </source>
</evidence>
<dbReference type="EMBL" id="MU006783">
    <property type="protein sequence ID" value="KAF2641542.1"/>
    <property type="molecule type" value="Genomic_DNA"/>
</dbReference>
<dbReference type="InterPro" id="IPR050546">
    <property type="entry name" value="Glycosyl_Hydrlase_16"/>
</dbReference>
<dbReference type="GO" id="GO:0004553">
    <property type="term" value="F:hydrolase activity, hydrolyzing O-glycosyl compounds"/>
    <property type="evidence" value="ECO:0007669"/>
    <property type="project" value="InterPro"/>
</dbReference>
<dbReference type="GO" id="GO:0009251">
    <property type="term" value="P:glucan catabolic process"/>
    <property type="evidence" value="ECO:0007669"/>
    <property type="project" value="TreeGrafter"/>
</dbReference>
<accession>A0A6A6S324</accession>
<dbReference type="SUPFAM" id="SSF49899">
    <property type="entry name" value="Concanavalin A-like lectins/glucanases"/>
    <property type="match status" value="1"/>
</dbReference>
<dbReference type="OrthoDB" id="192832at2759"/>
<feature type="domain" description="GH16" evidence="1">
    <location>
        <begin position="1"/>
        <end position="260"/>
    </location>
</feature>
<name>A0A6A6S324_9PLEO</name>
<protein>
    <recommendedName>
        <fullName evidence="1">GH16 domain-containing protein</fullName>
    </recommendedName>
</protein>
<evidence type="ECO:0000259" key="1">
    <source>
        <dbReference type="PROSITE" id="PS51762"/>
    </source>
</evidence>
<dbReference type="PANTHER" id="PTHR10963">
    <property type="entry name" value="GLYCOSYL HYDROLASE-RELATED"/>
    <property type="match status" value="1"/>
</dbReference>
<dbReference type="Gene3D" id="2.60.120.200">
    <property type="match status" value="1"/>
</dbReference>
<gene>
    <name evidence="2" type="ORF">P280DRAFT_426200</name>
</gene>
<dbReference type="PANTHER" id="PTHR10963:SF24">
    <property type="entry name" value="GLYCOSIDASE C21B10.07-RELATED"/>
    <property type="match status" value="1"/>
</dbReference>
<dbReference type="AlphaFoldDB" id="A0A6A6S324"/>
<dbReference type="PROSITE" id="PS51762">
    <property type="entry name" value="GH16_2"/>
    <property type="match status" value="1"/>
</dbReference>
<dbReference type="InterPro" id="IPR013320">
    <property type="entry name" value="ConA-like_dom_sf"/>
</dbReference>
<dbReference type="Proteomes" id="UP000799753">
    <property type="component" value="Unassembled WGS sequence"/>
</dbReference>
<sequence>MPKPLALSTNLARYTNTKQIYLGVDNVTNSINPRASLRLESKKTFDHGLLVADFAHLPAKGCGMWPSFWVNHDPSKESGEPYSEIDILENVNLDSRNWVSMYTSHKPCALEDRNKGTGTVMGRDCWISLDGVSDSGEAAKRGCKTQAPEGTFGEEFNRKGGGVWGLQLETDGIRAWYFPRDNVPKDLATGSPDPEAWGKPVMEFGPGTCDVGAAWKKMRIIFNITFCGGWAGGAWGEKCREKTGYAKCEDYVGKHAEAFDEVHFLINSVKVFTRAGAV</sequence>
<proteinExistence type="predicted"/>